<dbReference type="InterPro" id="IPR008272">
    <property type="entry name" value="HB-CoA_thioesterase_AS"/>
</dbReference>
<keyword evidence="4" id="KW-1185">Reference proteome</keyword>
<dbReference type="EMBL" id="JACCCW010000002">
    <property type="protein sequence ID" value="NYF79656.1"/>
    <property type="molecule type" value="Genomic_DNA"/>
</dbReference>
<dbReference type="InterPro" id="IPR050563">
    <property type="entry name" value="4-hydroxybenzoyl-CoA_TE"/>
</dbReference>
<evidence type="ECO:0000256" key="1">
    <source>
        <dbReference type="ARBA" id="ARBA00005953"/>
    </source>
</evidence>
<keyword evidence="2 3" id="KW-0378">Hydrolase</keyword>
<dbReference type="GO" id="GO:0047617">
    <property type="term" value="F:fatty acyl-CoA hydrolase activity"/>
    <property type="evidence" value="ECO:0007669"/>
    <property type="project" value="TreeGrafter"/>
</dbReference>
<comment type="caution">
    <text evidence="3">The sequence shown here is derived from an EMBL/GenBank/DDBJ whole genome shotgun (WGS) entry which is preliminary data.</text>
</comment>
<name>A0A7Y9PIA2_9BACT</name>
<proteinExistence type="inferred from homology"/>
<protein>
    <submittedName>
        <fullName evidence="3">Acyl-CoA thioester hydrolase</fullName>
        <ecNumber evidence="3">3.1.2.-</ecNumber>
    </submittedName>
</protein>
<evidence type="ECO:0000256" key="2">
    <source>
        <dbReference type="ARBA" id="ARBA00022801"/>
    </source>
</evidence>
<dbReference type="InterPro" id="IPR029069">
    <property type="entry name" value="HotDog_dom_sf"/>
</dbReference>
<comment type="similarity">
    <text evidence="1">Belongs to the 4-hydroxybenzoyl-CoA thioesterase family.</text>
</comment>
<dbReference type="CDD" id="cd00586">
    <property type="entry name" value="4HBT"/>
    <property type="match status" value="1"/>
</dbReference>
<sequence length="140" mass="16318">MSDAKVIEARVRVRYAETDQMGVVYHANYLVWFEVGRVEFIRQLGLNYKEMEAEDNCLIAVVEATARYRAPARYDDELVIETRLTASRSSVIRFSYRVVREADGVLLCEGETMHVVVNREMKKTRLPQKYAERFAAYLIE</sequence>
<accession>A0A7Y9PIA2</accession>
<dbReference type="Gene3D" id="3.10.129.10">
    <property type="entry name" value="Hotdog Thioesterase"/>
    <property type="match status" value="1"/>
</dbReference>
<dbReference type="PROSITE" id="PS01328">
    <property type="entry name" value="4HBCOA_THIOESTERASE"/>
    <property type="match status" value="1"/>
</dbReference>
<gene>
    <name evidence="3" type="ORF">HDF17_001976</name>
</gene>
<evidence type="ECO:0000313" key="4">
    <source>
        <dbReference type="Proteomes" id="UP000589520"/>
    </source>
</evidence>
<dbReference type="RefSeq" id="WP_179490457.1">
    <property type="nucleotide sequence ID" value="NZ_JACCCW010000002.1"/>
</dbReference>
<dbReference type="SUPFAM" id="SSF54637">
    <property type="entry name" value="Thioesterase/thiol ester dehydrase-isomerase"/>
    <property type="match status" value="1"/>
</dbReference>
<dbReference type="EC" id="3.1.2.-" evidence="3"/>
<reference evidence="3 4" key="1">
    <citation type="submission" date="2020-07" db="EMBL/GenBank/DDBJ databases">
        <title>Genomic Encyclopedia of Type Strains, Phase IV (KMG-V): Genome sequencing to study the core and pangenomes of soil and plant-associated prokaryotes.</title>
        <authorList>
            <person name="Whitman W."/>
        </authorList>
    </citation>
    <scope>NUCLEOTIDE SEQUENCE [LARGE SCALE GENOMIC DNA]</scope>
    <source>
        <strain evidence="3 4">X4EP2</strain>
    </source>
</reference>
<dbReference type="AlphaFoldDB" id="A0A7Y9PIA2"/>
<dbReference type="PANTHER" id="PTHR31793:SF27">
    <property type="entry name" value="NOVEL THIOESTERASE SUPERFAMILY DOMAIN AND SAPOSIN A-TYPE DOMAIN CONTAINING PROTEIN (0610012H03RIK)"/>
    <property type="match status" value="1"/>
</dbReference>
<dbReference type="Pfam" id="PF13279">
    <property type="entry name" value="4HBT_2"/>
    <property type="match status" value="1"/>
</dbReference>
<dbReference type="Proteomes" id="UP000589520">
    <property type="component" value="Unassembled WGS sequence"/>
</dbReference>
<dbReference type="PANTHER" id="PTHR31793">
    <property type="entry name" value="4-HYDROXYBENZOYL-COA THIOESTERASE FAMILY MEMBER"/>
    <property type="match status" value="1"/>
</dbReference>
<evidence type="ECO:0000313" key="3">
    <source>
        <dbReference type="EMBL" id="NYF79656.1"/>
    </source>
</evidence>
<organism evidence="3 4">
    <name type="scientific">Granulicella arctica</name>
    <dbReference type="NCBI Taxonomy" id="940613"/>
    <lineage>
        <taxon>Bacteria</taxon>
        <taxon>Pseudomonadati</taxon>
        <taxon>Acidobacteriota</taxon>
        <taxon>Terriglobia</taxon>
        <taxon>Terriglobales</taxon>
        <taxon>Acidobacteriaceae</taxon>
        <taxon>Granulicella</taxon>
    </lineage>
</organism>
<dbReference type="InterPro" id="IPR006684">
    <property type="entry name" value="YbgC/YbaW"/>
</dbReference>
<dbReference type="PIRSF" id="PIRSF003230">
    <property type="entry name" value="YbgC"/>
    <property type="match status" value="1"/>
</dbReference>
<dbReference type="NCBIfam" id="TIGR00051">
    <property type="entry name" value="YbgC/FadM family acyl-CoA thioesterase"/>
    <property type="match status" value="1"/>
</dbReference>